<proteinExistence type="predicted"/>
<feature type="region of interest" description="Disordered" evidence="1">
    <location>
        <begin position="59"/>
        <end position="100"/>
    </location>
</feature>
<dbReference type="EMBL" id="CADCXU010006591">
    <property type="protein sequence ID" value="CAA9998140.1"/>
    <property type="molecule type" value="Genomic_DNA"/>
</dbReference>
<dbReference type="Proteomes" id="UP000479000">
    <property type="component" value="Unassembled WGS sequence"/>
</dbReference>
<evidence type="ECO:0000313" key="2">
    <source>
        <dbReference type="EMBL" id="CAA9998140.1"/>
    </source>
</evidence>
<keyword evidence="3" id="KW-1185">Reference proteome</keyword>
<reference evidence="2 3" key="1">
    <citation type="submission" date="2020-02" db="EMBL/GenBank/DDBJ databases">
        <authorList>
            <person name="Ferguson B K."/>
        </authorList>
    </citation>
    <scope>NUCLEOTIDE SEQUENCE [LARGE SCALE GENOMIC DNA]</scope>
</reference>
<name>A0A6H5G602_9HEMI</name>
<sequence length="144" mass="16272">MTRSRENIRRIRKVNLRSRTAGERSLFRIGRFDPRTMCDCAGVPASLKSVQRNCEINKRTAFDGERSAGSHRPEATDNSAAARPRAIQSTPRDPSEQVKCNPIPCNSVRFTIDASVFTDDRSDSRVKCLSRKNSKKLAKMEMLK</sequence>
<evidence type="ECO:0000256" key="1">
    <source>
        <dbReference type="SAM" id="MobiDB-lite"/>
    </source>
</evidence>
<protein>
    <submittedName>
        <fullName evidence="2">Uncharacterized protein</fullName>
    </submittedName>
</protein>
<organism evidence="2 3">
    <name type="scientific">Nesidiocoris tenuis</name>
    <dbReference type="NCBI Taxonomy" id="355587"/>
    <lineage>
        <taxon>Eukaryota</taxon>
        <taxon>Metazoa</taxon>
        <taxon>Ecdysozoa</taxon>
        <taxon>Arthropoda</taxon>
        <taxon>Hexapoda</taxon>
        <taxon>Insecta</taxon>
        <taxon>Pterygota</taxon>
        <taxon>Neoptera</taxon>
        <taxon>Paraneoptera</taxon>
        <taxon>Hemiptera</taxon>
        <taxon>Heteroptera</taxon>
        <taxon>Panheteroptera</taxon>
        <taxon>Cimicomorpha</taxon>
        <taxon>Miridae</taxon>
        <taxon>Dicyphina</taxon>
        <taxon>Nesidiocoris</taxon>
    </lineage>
</organism>
<accession>A0A6H5G602</accession>
<dbReference type="AlphaFoldDB" id="A0A6H5G602"/>
<gene>
    <name evidence="2" type="ORF">NTEN_LOCUS4434</name>
</gene>
<evidence type="ECO:0000313" key="3">
    <source>
        <dbReference type="Proteomes" id="UP000479000"/>
    </source>
</evidence>
<feature type="compositionally biased region" description="Basic and acidic residues" evidence="1">
    <location>
        <begin position="59"/>
        <end position="75"/>
    </location>
</feature>